<dbReference type="Proteomes" id="UP000016933">
    <property type="component" value="Unassembled WGS sequence"/>
</dbReference>
<proteinExistence type="predicted"/>
<name>N1PNQ1_DOTSN</name>
<gene>
    <name evidence="1" type="ORF">DOTSEDRAFT_24118</name>
</gene>
<organism evidence="1 2">
    <name type="scientific">Dothistroma septosporum (strain NZE10 / CBS 128990)</name>
    <name type="common">Red band needle blight fungus</name>
    <name type="synonym">Mycosphaerella pini</name>
    <dbReference type="NCBI Taxonomy" id="675120"/>
    <lineage>
        <taxon>Eukaryota</taxon>
        <taxon>Fungi</taxon>
        <taxon>Dikarya</taxon>
        <taxon>Ascomycota</taxon>
        <taxon>Pezizomycotina</taxon>
        <taxon>Dothideomycetes</taxon>
        <taxon>Dothideomycetidae</taxon>
        <taxon>Mycosphaerellales</taxon>
        <taxon>Mycosphaerellaceae</taxon>
        <taxon>Dothistroma</taxon>
    </lineage>
</organism>
<protein>
    <submittedName>
        <fullName evidence="1">Uncharacterized protein</fullName>
    </submittedName>
</protein>
<evidence type="ECO:0000313" key="1">
    <source>
        <dbReference type="EMBL" id="EME44015.1"/>
    </source>
</evidence>
<accession>N1PNQ1</accession>
<evidence type="ECO:0000313" key="2">
    <source>
        <dbReference type="Proteomes" id="UP000016933"/>
    </source>
</evidence>
<keyword evidence="2" id="KW-1185">Reference proteome</keyword>
<dbReference type="OrthoDB" id="10499387at2759"/>
<reference evidence="2" key="1">
    <citation type="journal article" date="2012" name="PLoS Genet.">
        <title>The genomes of the fungal plant pathogens Cladosporium fulvum and Dothistroma septosporum reveal adaptation to different hosts and lifestyles but also signatures of common ancestry.</title>
        <authorList>
            <person name="de Wit P.J.G.M."/>
            <person name="van der Burgt A."/>
            <person name="Oekmen B."/>
            <person name="Stergiopoulos I."/>
            <person name="Abd-Elsalam K.A."/>
            <person name="Aerts A.L."/>
            <person name="Bahkali A.H."/>
            <person name="Beenen H.G."/>
            <person name="Chettri P."/>
            <person name="Cox M.P."/>
            <person name="Datema E."/>
            <person name="de Vries R.P."/>
            <person name="Dhillon B."/>
            <person name="Ganley A.R."/>
            <person name="Griffiths S.A."/>
            <person name="Guo Y."/>
            <person name="Hamelin R.C."/>
            <person name="Henrissat B."/>
            <person name="Kabir M.S."/>
            <person name="Jashni M.K."/>
            <person name="Kema G."/>
            <person name="Klaubauf S."/>
            <person name="Lapidus A."/>
            <person name="Levasseur A."/>
            <person name="Lindquist E."/>
            <person name="Mehrabi R."/>
            <person name="Ohm R.A."/>
            <person name="Owen T.J."/>
            <person name="Salamov A."/>
            <person name="Schwelm A."/>
            <person name="Schijlen E."/>
            <person name="Sun H."/>
            <person name="van den Burg H.A."/>
            <person name="van Ham R.C.H.J."/>
            <person name="Zhang S."/>
            <person name="Goodwin S.B."/>
            <person name="Grigoriev I.V."/>
            <person name="Collemare J."/>
            <person name="Bradshaw R.E."/>
        </authorList>
    </citation>
    <scope>NUCLEOTIDE SEQUENCE [LARGE SCALE GENOMIC DNA]</scope>
    <source>
        <strain evidence="2">NZE10 / CBS 128990</strain>
    </source>
</reference>
<dbReference type="HOGENOM" id="CLU_1786804_0_0_1"/>
<dbReference type="AlphaFoldDB" id="N1PNQ1"/>
<dbReference type="EMBL" id="KB446539">
    <property type="protein sequence ID" value="EME44015.1"/>
    <property type="molecule type" value="Genomic_DNA"/>
</dbReference>
<reference evidence="1 2" key="2">
    <citation type="journal article" date="2012" name="PLoS Pathog.">
        <title>Diverse lifestyles and strategies of plant pathogenesis encoded in the genomes of eighteen Dothideomycetes fungi.</title>
        <authorList>
            <person name="Ohm R.A."/>
            <person name="Feau N."/>
            <person name="Henrissat B."/>
            <person name="Schoch C.L."/>
            <person name="Horwitz B.A."/>
            <person name="Barry K.W."/>
            <person name="Condon B.J."/>
            <person name="Copeland A.C."/>
            <person name="Dhillon B."/>
            <person name="Glaser F."/>
            <person name="Hesse C.N."/>
            <person name="Kosti I."/>
            <person name="LaButti K."/>
            <person name="Lindquist E.A."/>
            <person name="Lucas S."/>
            <person name="Salamov A.A."/>
            <person name="Bradshaw R.E."/>
            <person name="Ciuffetti L."/>
            <person name="Hamelin R.C."/>
            <person name="Kema G.H.J."/>
            <person name="Lawrence C."/>
            <person name="Scott J.A."/>
            <person name="Spatafora J.W."/>
            <person name="Turgeon B.G."/>
            <person name="de Wit P.J.G.M."/>
            <person name="Zhong S."/>
            <person name="Goodwin S.B."/>
            <person name="Grigoriev I.V."/>
        </authorList>
    </citation>
    <scope>NUCLEOTIDE SEQUENCE [LARGE SCALE GENOMIC DNA]</scope>
    <source>
        <strain evidence="2">NZE10 / CBS 128990</strain>
    </source>
</reference>
<sequence>MPPNPSRPIPRTQYVTCQPQANHLYHLYHSLTDLLHLPAISTSLRITSSIRLLRDVIAGRHLAFLGLNIYPKVTKGYWLQLRTYGQQALHVLDSTIAKFCNFETKMAEPAGHYPVRSKKGLANEVPQDGDAKLSRQWAVAAYLDL</sequence>